<dbReference type="GO" id="GO:0004493">
    <property type="term" value="F:methylmalonyl-CoA epimerase activity"/>
    <property type="evidence" value="ECO:0007669"/>
    <property type="project" value="TreeGrafter"/>
</dbReference>
<evidence type="ECO:0000256" key="2">
    <source>
        <dbReference type="ARBA" id="ARBA00009308"/>
    </source>
</evidence>
<name>D6XVL1_BACIE</name>
<dbReference type="PROSITE" id="PS51819">
    <property type="entry name" value="VOC"/>
    <property type="match status" value="1"/>
</dbReference>
<keyword evidence="3" id="KW-0846">Cobalamin</keyword>
<sequence>MEKIRVLIAKPGLDGHDRGALVISQALRDAGMEVIYTGLRQSPKQIVQAAVQEDVDVIGLSSLSGAHNVLFPKVMEELEKEEAEDILVFGGGVIPREDIKRLEQAGIRKIFTPGTSMAAITGFIETAVRENRGESETVLDPPGGIDHIGIAVRSIDEAAAFYDTHLHLSVEQVVEVADQGVKVAFINAGNVRIELLEPLNDDSPVARFLEKKGEGLHHMAFSVNRLEDRLMQLKKEGVPLINETPVDGAADHPIAFLHPKGSNGALIELVDTGSPEEDGEG</sequence>
<dbReference type="HOGENOM" id="CLU_085964_0_0_9"/>
<evidence type="ECO:0000256" key="1">
    <source>
        <dbReference type="ARBA" id="ARBA00001922"/>
    </source>
</evidence>
<dbReference type="Pfam" id="PF13669">
    <property type="entry name" value="Glyoxalase_4"/>
    <property type="match status" value="1"/>
</dbReference>
<dbReference type="KEGG" id="bse:Bsel_2245"/>
<dbReference type="InterPro" id="IPR006158">
    <property type="entry name" value="Cobalamin-bd"/>
</dbReference>
<dbReference type="GO" id="GO:0031419">
    <property type="term" value="F:cobalamin binding"/>
    <property type="evidence" value="ECO:0007669"/>
    <property type="project" value="UniProtKB-KW"/>
</dbReference>
<dbReference type="CDD" id="cd07249">
    <property type="entry name" value="MMCE"/>
    <property type="match status" value="1"/>
</dbReference>
<dbReference type="CDD" id="cd02071">
    <property type="entry name" value="MM_CoA_mut_B12_BD"/>
    <property type="match status" value="1"/>
</dbReference>
<dbReference type="InterPro" id="IPR006159">
    <property type="entry name" value="Acid_CoA_mut_C"/>
</dbReference>
<comment type="similarity">
    <text evidence="2">Belongs to the methylmalonyl-CoA epimerase family.</text>
</comment>
<accession>D6XVL1</accession>
<evidence type="ECO:0000256" key="4">
    <source>
        <dbReference type="ARBA" id="ARBA00022723"/>
    </source>
</evidence>
<dbReference type="PROSITE" id="PS51332">
    <property type="entry name" value="B12_BINDING"/>
    <property type="match status" value="1"/>
</dbReference>
<dbReference type="InterPro" id="IPR037523">
    <property type="entry name" value="VOC_core"/>
</dbReference>
<dbReference type="PANTHER" id="PTHR43048:SF3">
    <property type="entry name" value="METHYLMALONYL-COA EPIMERASE, MITOCHONDRIAL"/>
    <property type="match status" value="1"/>
</dbReference>
<dbReference type="Gene3D" id="3.40.50.280">
    <property type="entry name" value="Cobalamin-binding domain"/>
    <property type="match status" value="1"/>
</dbReference>
<dbReference type="Gene3D" id="3.10.180.10">
    <property type="entry name" value="2,3-Dihydroxybiphenyl 1,2-Dioxygenase, domain 1"/>
    <property type="match status" value="1"/>
</dbReference>
<comment type="cofactor">
    <cofactor evidence="1">
        <name>adenosylcob(III)alamin</name>
        <dbReference type="ChEBI" id="CHEBI:18408"/>
    </cofactor>
</comment>
<dbReference type="InterPro" id="IPR051785">
    <property type="entry name" value="MMCE/EMCE_epimerase"/>
</dbReference>
<dbReference type="EMBL" id="CP001791">
    <property type="protein sequence ID" value="ADH99749.1"/>
    <property type="molecule type" value="Genomic_DNA"/>
</dbReference>
<dbReference type="GO" id="GO:0046491">
    <property type="term" value="P:L-methylmalonyl-CoA metabolic process"/>
    <property type="evidence" value="ECO:0007669"/>
    <property type="project" value="TreeGrafter"/>
</dbReference>
<dbReference type="STRING" id="439292.Bsel_2245"/>
<keyword evidence="4" id="KW-0479">Metal-binding</keyword>
<keyword evidence="6" id="KW-0170">Cobalt</keyword>
<protein>
    <submittedName>
        <fullName evidence="9">Methylmalonyl-CoA epimerase</fullName>
    </submittedName>
</protein>
<evidence type="ECO:0000313" key="9">
    <source>
        <dbReference type="EMBL" id="ADH99749.1"/>
    </source>
</evidence>
<dbReference type="Proteomes" id="UP000000271">
    <property type="component" value="Chromosome"/>
</dbReference>
<dbReference type="AlphaFoldDB" id="D6XVL1"/>
<evidence type="ECO:0000259" key="8">
    <source>
        <dbReference type="PROSITE" id="PS51819"/>
    </source>
</evidence>
<dbReference type="NCBIfam" id="TIGR00640">
    <property type="entry name" value="acid_CoA_mut_C"/>
    <property type="match status" value="1"/>
</dbReference>
<dbReference type="InterPro" id="IPR029068">
    <property type="entry name" value="Glyas_Bleomycin-R_OHBP_Dase"/>
</dbReference>
<gene>
    <name evidence="9" type="ordered locus">Bsel_2245</name>
</gene>
<reference evidence="9" key="1">
    <citation type="submission" date="2009-10" db="EMBL/GenBank/DDBJ databases">
        <title>Complete sequence of Bacillus selenitireducens MLS10.</title>
        <authorList>
            <consortium name="US DOE Joint Genome Institute"/>
            <person name="Lucas S."/>
            <person name="Copeland A."/>
            <person name="Lapidus A."/>
            <person name="Glavina del Rio T."/>
            <person name="Dalin E."/>
            <person name="Tice H."/>
            <person name="Bruce D."/>
            <person name="Goodwin L."/>
            <person name="Pitluck S."/>
            <person name="Sims D."/>
            <person name="Brettin T."/>
            <person name="Detter J.C."/>
            <person name="Han C."/>
            <person name="Larimer F."/>
            <person name="Land M."/>
            <person name="Hauser L."/>
            <person name="Kyrpides N."/>
            <person name="Ovchinnikova G."/>
            <person name="Stolz J."/>
        </authorList>
    </citation>
    <scope>NUCLEOTIDE SEQUENCE [LARGE SCALE GENOMIC DNA]</scope>
    <source>
        <strain evidence="9">MLS10</strain>
    </source>
</reference>
<dbReference type="InterPro" id="IPR017515">
    <property type="entry name" value="MeMalonyl-CoA_epimerase"/>
</dbReference>
<keyword evidence="10" id="KW-1185">Reference proteome</keyword>
<evidence type="ECO:0000259" key="7">
    <source>
        <dbReference type="PROSITE" id="PS51332"/>
    </source>
</evidence>
<evidence type="ECO:0000313" key="10">
    <source>
        <dbReference type="Proteomes" id="UP000000271"/>
    </source>
</evidence>
<dbReference type="OrthoDB" id="9788468at2"/>
<dbReference type="PANTHER" id="PTHR43048">
    <property type="entry name" value="METHYLMALONYL-COA EPIMERASE"/>
    <property type="match status" value="1"/>
</dbReference>
<feature type="domain" description="VOC" evidence="8">
    <location>
        <begin position="144"/>
        <end position="272"/>
    </location>
</feature>
<proteinExistence type="inferred from homology"/>
<keyword evidence="5" id="KW-0413">Isomerase</keyword>
<dbReference type="InterPro" id="IPR036724">
    <property type="entry name" value="Cobalamin-bd_sf"/>
</dbReference>
<feature type="domain" description="B12-binding" evidence="7">
    <location>
        <begin position="3"/>
        <end position="134"/>
    </location>
</feature>
<dbReference type="SUPFAM" id="SSF54593">
    <property type="entry name" value="Glyoxalase/Bleomycin resistance protein/Dihydroxybiphenyl dioxygenase"/>
    <property type="match status" value="1"/>
</dbReference>
<evidence type="ECO:0000256" key="3">
    <source>
        <dbReference type="ARBA" id="ARBA00022628"/>
    </source>
</evidence>
<organism evidence="9 10">
    <name type="scientific">Bacillus selenitireducens (strain ATCC 700615 / DSM 15326 / MLS10)</name>
    <dbReference type="NCBI Taxonomy" id="439292"/>
    <lineage>
        <taxon>Bacteria</taxon>
        <taxon>Bacillati</taxon>
        <taxon>Bacillota</taxon>
        <taxon>Bacilli</taxon>
        <taxon>Bacillales</taxon>
        <taxon>Bacillaceae</taxon>
        <taxon>Salisediminibacterium</taxon>
    </lineage>
</organism>
<dbReference type="Pfam" id="PF02310">
    <property type="entry name" value="B12-binding"/>
    <property type="match status" value="1"/>
</dbReference>
<dbReference type="SUPFAM" id="SSF52242">
    <property type="entry name" value="Cobalamin (vitamin B12)-binding domain"/>
    <property type="match status" value="1"/>
</dbReference>
<evidence type="ECO:0000256" key="6">
    <source>
        <dbReference type="ARBA" id="ARBA00023285"/>
    </source>
</evidence>
<dbReference type="NCBIfam" id="TIGR03081">
    <property type="entry name" value="metmalonyl_epim"/>
    <property type="match status" value="1"/>
</dbReference>
<dbReference type="eggNOG" id="COG0346">
    <property type="taxonomic scope" value="Bacteria"/>
</dbReference>
<evidence type="ECO:0000256" key="5">
    <source>
        <dbReference type="ARBA" id="ARBA00023235"/>
    </source>
</evidence>
<dbReference type="GO" id="GO:0046872">
    <property type="term" value="F:metal ion binding"/>
    <property type="evidence" value="ECO:0007669"/>
    <property type="project" value="UniProtKB-KW"/>
</dbReference>
<dbReference type="RefSeq" id="WP_013173171.1">
    <property type="nucleotide sequence ID" value="NC_014219.1"/>
</dbReference>
<dbReference type="eggNOG" id="COG2185">
    <property type="taxonomic scope" value="Bacteria"/>
</dbReference>